<dbReference type="Proteomes" id="UP001623591">
    <property type="component" value="Unassembled WGS sequence"/>
</dbReference>
<dbReference type="InterPro" id="IPR003593">
    <property type="entry name" value="AAA+_ATPase"/>
</dbReference>
<sequence length="356" mass="40654">MELIVDIKKNLSDFKLNVNFECKNSRLGILGESGSGKSMTLKCISGLVTPDEGRIILNGRTLFDSSNNINVPIKDRKIGFLFQNYALFPHMTVENNIKYALYKKTKEEQNNIVDKLLSLMHIEELRKRYPHEISGGQQQRAAIARALAVNPEALFLDEPLSALDNHLKGVMLREMSNTLSRYKGVTLYVTHNLDEAYQLCEDIMIISKGSIAAIGNKKEIFKKPPSAETAKLLGYKNISAAKKVSSDYIAALDWGLKIKVPNHINESITHIGIKENLIQFYNGENYNNFYSWPLYTSETPFSVLVYLSFDEKVSENSDYHLVWEVPIDKWENIRSMSKPWKIHLDESKIIFINEKN</sequence>
<accession>A0ABW8T267</accession>
<dbReference type="Pfam" id="PF00005">
    <property type="entry name" value="ABC_tran"/>
    <property type="match status" value="1"/>
</dbReference>
<dbReference type="PANTHER" id="PTHR42781">
    <property type="entry name" value="SPERMIDINE/PUTRESCINE IMPORT ATP-BINDING PROTEIN POTA"/>
    <property type="match status" value="1"/>
</dbReference>
<dbReference type="GO" id="GO:0005524">
    <property type="term" value="F:ATP binding"/>
    <property type="evidence" value="ECO:0007669"/>
    <property type="project" value="UniProtKB-KW"/>
</dbReference>
<keyword evidence="1" id="KW-0813">Transport</keyword>
<keyword evidence="3 5" id="KW-0067">ATP-binding</keyword>
<evidence type="ECO:0000313" key="6">
    <source>
        <dbReference type="Proteomes" id="UP001623591"/>
    </source>
</evidence>
<keyword evidence="6" id="KW-1185">Reference proteome</keyword>
<evidence type="ECO:0000256" key="2">
    <source>
        <dbReference type="ARBA" id="ARBA00022741"/>
    </source>
</evidence>
<protein>
    <submittedName>
        <fullName evidence="5">Sulfate/molybdate ABC transporter ATP-binding protein</fullName>
    </submittedName>
</protein>
<evidence type="ECO:0000256" key="1">
    <source>
        <dbReference type="ARBA" id="ARBA00022448"/>
    </source>
</evidence>
<dbReference type="PANTHER" id="PTHR42781:SF4">
    <property type="entry name" value="SPERMIDINE_PUTRESCINE IMPORT ATP-BINDING PROTEIN POTA"/>
    <property type="match status" value="1"/>
</dbReference>
<dbReference type="PROSITE" id="PS00211">
    <property type="entry name" value="ABC_TRANSPORTER_1"/>
    <property type="match status" value="1"/>
</dbReference>
<feature type="domain" description="ABC transporter" evidence="4">
    <location>
        <begin position="2"/>
        <end position="233"/>
    </location>
</feature>
<dbReference type="PROSITE" id="PS50893">
    <property type="entry name" value="ABC_TRANSPORTER_2"/>
    <property type="match status" value="1"/>
</dbReference>
<dbReference type="SUPFAM" id="SSF52540">
    <property type="entry name" value="P-loop containing nucleoside triphosphate hydrolases"/>
    <property type="match status" value="1"/>
</dbReference>
<keyword evidence="2" id="KW-0547">Nucleotide-binding</keyword>
<name>A0ABW8T267_9CLOT</name>
<organism evidence="5 6">
    <name type="scientific">Candidatus Clostridium stratigraminis</name>
    <dbReference type="NCBI Taxonomy" id="3381661"/>
    <lineage>
        <taxon>Bacteria</taxon>
        <taxon>Bacillati</taxon>
        <taxon>Bacillota</taxon>
        <taxon>Clostridia</taxon>
        <taxon>Eubacteriales</taxon>
        <taxon>Clostridiaceae</taxon>
        <taxon>Clostridium</taxon>
    </lineage>
</organism>
<dbReference type="Gene3D" id="3.40.50.300">
    <property type="entry name" value="P-loop containing nucleotide triphosphate hydrolases"/>
    <property type="match status" value="1"/>
</dbReference>
<comment type="caution">
    <text evidence="5">The sequence shown here is derived from an EMBL/GenBank/DDBJ whole genome shotgun (WGS) entry which is preliminary data.</text>
</comment>
<dbReference type="EMBL" id="JBJHZZ010000001">
    <property type="protein sequence ID" value="MFL0245812.1"/>
    <property type="molecule type" value="Genomic_DNA"/>
</dbReference>
<dbReference type="InterPro" id="IPR003439">
    <property type="entry name" value="ABC_transporter-like_ATP-bd"/>
</dbReference>
<evidence type="ECO:0000256" key="3">
    <source>
        <dbReference type="ARBA" id="ARBA00022840"/>
    </source>
</evidence>
<evidence type="ECO:0000313" key="5">
    <source>
        <dbReference type="EMBL" id="MFL0245812.1"/>
    </source>
</evidence>
<dbReference type="InterPro" id="IPR027417">
    <property type="entry name" value="P-loop_NTPase"/>
</dbReference>
<gene>
    <name evidence="5" type="ORF">ACJDUG_02325</name>
</gene>
<dbReference type="RefSeq" id="WP_406768268.1">
    <property type="nucleotide sequence ID" value="NZ_JBJHZZ010000001.1"/>
</dbReference>
<evidence type="ECO:0000259" key="4">
    <source>
        <dbReference type="PROSITE" id="PS50893"/>
    </source>
</evidence>
<reference evidence="5 6" key="1">
    <citation type="submission" date="2024-11" db="EMBL/GenBank/DDBJ databases">
        <authorList>
            <person name="Heng Y.C."/>
            <person name="Lim A.C.H."/>
            <person name="Lee J.K.Y."/>
            <person name="Kittelmann S."/>
        </authorList>
    </citation>
    <scope>NUCLEOTIDE SEQUENCE [LARGE SCALE GENOMIC DNA]</scope>
    <source>
        <strain evidence="5 6">WILCCON 0185</strain>
    </source>
</reference>
<proteinExistence type="predicted"/>
<dbReference type="InterPro" id="IPR017871">
    <property type="entry name" value="ABC_transporter-like_CS"/>
</dbReference>
<dbReference type="InterPro" id="IPR050093">
    <property type="entry name" value="ABC_SmlMolc_Importer"/>
</dbReference>
<dbReference type="SMART" id="SM00382">
    <property type="entry name" value="AAA"/>
    <property type="match status" value="1"/>
</dbReference>